<feature type="transmembrane region" description="Helical" evidence="5">
    <location>
        <begin position="392"/>
        <end position="415"/>
    </location>
</feature>
<evidence type="ECO:0000259" key="6">
    <source>
        <dbReference type="PROSITE" id="PS50850"/>
    </source>
</evidence>
<dbReference type="PANTHER" id="PTHR23502:SF171">
    <property type="entry name" value="MAJOR FACILITATOR SUPERFAMILY (MFS) PROFILE DOMAIN-CONTAINING PROTEIN"/>
    <property type="match status" value="1"/>
</dbReference>
<protein>
    <recommendedName>
        <fullName evidence="6">Major facilitator superfamily (MFS) profile domain-containing protein</fullName>
    </recommendedName>
</protein>
<comment type="caution">
    <text evidence="7">The sequence shown here is derived from an EMBL/GenBank/DDBJ whole genome shotgun (WGS) entry which is preliminary data.</text>
</comment>
<dbReference type="InterPro" id="IPR011701">
    <property type="entry name" value="MFS"/>
</dbReference>
<feature type="transmembrane region" description="Helical" evidence="5">
    <location>
        <begin position="460"/>
        <end position="483"/>
    </location>
</feature>
<feature type="transmembrane region" description="Helical" evidence="5">
    <location>
        <begin position="364"/>
        <end position="386"/>
    </location>
</feature>
<dbReference type="STRING" id="1182542.W9YHX5"/>
<dbReference type="Pfam" id="PF07690">
    <property type="entry name" value="MFS_1"/>
    <property type="match status" value="1"/>
</dbReference>
<dbReference type="InterPro" id="IPR020846">
    <property type="entry name" value="MFS_dom"/>
</dbReference>
<sequence length="494" mass="54524">MPRRQDDDDDEERPLLRCDADLASQYSEDSCATRQIEFGPDDEENPKAWSGRKKMTNVAIIALMAILSPLASSMFTPGISQIARDLHTDEQKVIATTTGFVVMLGVGPLVLAPFSETFGRRTLYICCFSIFTLLQAGSALSPNIGTLVAVRAISGFFGSVGLANGGGTISDMYDPSERAGIFGWYLLGPLLGPTLGPLFGGIIVSRLGWRWIYWVLTIVCAINTAIGCFLLRETYAPVLLGRRKAHLQNEAGKSTKIHFQGEDERPLSMKLRASMKRPFVIFVQPIVLVMSSYQALIFGTTYSIYTNMQKIYSDAPYNLNSEQIGLLYLGPGLGFLTAVRFLVPRIDTVFNKLTAKNEGQSLPEFRLPLANVGSILIPASLFWFAWTVQYRVHWVVSIAATYFYGVGQVVVFNAVQNYYIDSFSQYAASAIAGGSVFRSLVGGLVPLFAPQLFDKVGYGWGISCFGFVAVLIAPSPLLFYYFGGRLRERFQLKF</sequence>
<dbReference type="RefSeq" id="XP_007729377.1">
    <property type="nucleotide sequence ID" value="XM_007731187.1"/>
</dbReference>
<proteinExistence type="predicted"/>
<accession>W9YHX5</accession>
<dbReference type="EMBL" id="AMGY01000001">
    <property type="protein sequence ID" value="EXJ92487.1"/>
    <property type="molecule type" value="Genomic_DNA"/>
</dbReference>
<evidence type="ECO:0000256" key="2">
    <source>
        <dbReference type="ARBA" id="ARBA00022692"/>
    </source>
</evidence>
<feature type="transmembrane region" description="Helical" evidence="5">
    <location>
        <begin position="123"/>
        <end position="142"/>
    </location>
</feature>
<evidence type="ECO:0000256" key="5">
    <source>
        <dbReference type="SAM" id="Phobius"/>
    </source>
</evidence>
<feature type="transmembrane region" description="Helical" evidence="5">
    <location>
        <begin position="427"/>
        <end position="448"/>
    </location>
</feature>
<reference evidence="7 8" key="1">
    <citation type="submission" date="2013-03" db="EMBL/GenBank/DDBJ databases">
        <title>The Genome Sequence of Capronia epimyces CBS 606.96.</title>
        <authorList>
            <consortium name="The Broad Institute Genomics Platform"/>
            <person name="Cuomo C."/>
            <person name="de Hoog S."/>
            <person name="Gorbushina A."/>
            <person name="Walker B."/>
            <person name="Young S.K."/>
            <person name="Zeng Q."/>
            <person name="Gargeya S."/>
            <person name="Fitzgerald M."/>
            <person name="Haas B."/>
            <person name="Abouelleil A."/>
            <person name="Allen A.W."/>
            <person name="Alvarado L."/>
            <person name="Arachchi H.M."/>
            <person name="Berlin A.M."/>
            <person name="Chapman S.B."/>
            <person name="Gainer-Dewar J."/>
            <person name="Goldberg J."/>
            <person name="Griggs A."/>
            <person name="Gujja S."/>
            <person name="Hansen M."/>
            <person name="Howarth C."/>
            <person name="Imamovic A."/>
            <person name="Ireland A."/>
            <person name="Larimer J."/>
            <person name="McCowan C."/>
            <person name="Murphy C."/>
            <person name="Pearson M."/>
            <person name="Poon T.W."/>
            <person name="Priest M."/>
            <person name="Roberts A."/>
            <person name="Saif S."/>
            <person name="Shea T."/>
            <person name="Sisk P."/>
            <person name="Sykes S."/>
            <person name="Wortman J."/>
            <person name="Nusbaum C."/>
            <person name="Birren B."/>
        </authorList>
    </citation>
    <scope>NUCLEOTIDE SEQUENCE [LARGE SCALE GENOMIC DNA]</scope>
    <source>
        <strain evidence="7 8">CBS 606.96</strain>
    </source>
</reference>
<evidence type="ECO:0000256" key="4">
    <source>
        <dbReference type="ARBA" id="ARBA00023136"/>
    </source>
</evidence>
<dbReference type="eggNOG" id="KOG0255">
    <property type="taxonomic scope" value="Eukaryota"/>
</dbReference>
<feature type="transmembrane region" description="Helical" evidence="5">
    <location>
        <begin position="279"/>
        <end position="305"/>
    </location>
</feature>
<dbReference type="InterPro" id="IPR036259">
    <property type="entry name" value="MFS_trans_sf"/>
</dbReference>
<gene>
    <name evidence="7" type="ORF">A1O3_01039</name>
</gene>
<dbReference type="SUPFAM" id="SSF103473">
    <property type="entry name" value="MFS general substrate transporter"/>
    <property type="match status" value="1"/>
</dbReference>
<dbReference type="GO" id="GO:0005886">
    <property type="term" value="C:plasma membrane"/>
    <property type="evidence" value="ECO:0007669"/>
    <property type="project" value="TreeGrafter"/>
</dbReference>
<feature type="transmembrane region" description="Helical" evidence="5">
    <location>
        <begin position="93"/>
        <end position="111"/>
    </location>
</feature>
<keyword evidence="8" id="KW-1185">Reference proteome</keyword>
<feature type="transmembrane region" description="Helical" evidence="5">
    <location>
        <begin position="325"/>
        <end position="343"/>
    </location>
</feature>
<keyword evidence="2 5" id="KW-0812">Transmembrane</keyword>
<feature type="transmembrane region" description="Helical" evidence="5">
    <location>
        <begin position="211"/>
        <end position="231"/>
    </location>
</feature>
<evidence type="ECO:0000256" key="3">
    <source>
        <dbReference type="ARBA" id="ARBA00022989"/>
    </source>
</evidence>
<feature type="transmembrane region" description="Helical" evidence="5">
    <location>
        <begin position="55"/>
        <end position="73"/>
    </location>
</feature>
<comment type="subcellular location">
    <subcellularLocation>
        <location evidence="1">Membrane</location>
        <topology evidence="1">Multi-pass membrane protein</topology>
    </subcellularLocation>
</comment>
<dbReference type="Proteomes" id="UP000019478">
    <property type="component" value="Unassembled WGS sequence"/>
</dbReference>
<dbReference type="PANTHER" id="PTHR23502">
    <property type="entry name" value="MAJOR FACILITATOR SUPERFAMILY"/>
    <property type="match status" value="1"/>
</dbReference>
<feature type="domain" description="Major facilitator superfamily (MFS) profile" evidence="6">
    <location>
        <begin position="57"/>
        <end position="487"/>
    </location>
</feature>
<evidence type="ECO:0000256" key="1">
    <source>
        <dbReference type="ARBA" id="ARBA00004141"/>
    </source>
</evidence>
<evidence type="ECO:0000313" key="8">
    <source>
        <dbReference type="Proteomes" id="UP000019478"/>
    </source>
</evidence>
<dbReference type="HOGENOM" id="CLU_008455_1_2_1"/>
<dbReference type="GO" id="GO:0022857">
    <property type="term" value="F:transmembrane transporter activity"/>
    <property type="evidence" value="ECO:0007669"/>
    <property type="project" value="InterPro"/>
</dbReference>
<dbReference type="OrthoDB" id="5296287at2759"/>
<evidence type="ECO:0000313" key="7">
    <source>
        <dbReference type="EMBL" id="EXJ92487.1"/>
    </source>
</evidence>
<organism evidence="7 8">
    <name type="scientific">Capronia epimyces CBS 606.96</name>
    <dbReference type="NCBI Taxonomy" id="1182542"/>
    <lineage>
        <taxon>Eukaryota</taxon>
        <taxon>Fungi</taxon>
        <taxon>Dikarya</taxon>
        <taxon>Ascomycota</taxon>
        <taxon>Pezizomycotina</taxon>
        <taxon>Eurotiomycetes</taxon>
        <taxon>Chaetothyriomycetidae</taxon>
        <taxon>Chaetothyriales</taxon>
        <taxon>Herpotrichiellaceae</taxon>
        <taxon>Capronia</taxon>
    </lineage>
</organism>
<dbReference type="CDD" id="cd17323">
    <property type="entry name" value="MFS_Tpo1_MDR_like"/>
    <property type="match status" value="1"/>
</dbReference>
<dbReference type="PROSITE" id="PS50850">
    <property type="entry name" value="MFS"/>
    <property type="match status" value="1"/>
</dbReference>
<dbReference type="Gene3D" id="1.20.1250.20">
    <property type="entry name" value="MFS general substrate transporter like domains"/>
    <property type="match status" value="1"/>
</dbReference>
<keyword evidence="4 5" id="KW-0472">Membrane</keyword>
<dbReference type="GeneID" id="19165177"/>
<dbReference type="FunFam" id="1.20.1250.20:FF:000011">
    <property type="entry name" value="MFS multidrug transporter, putative"/>
    <property type="match status" value="1"/>
</dbReference>
<dbReference type="AlphaFoldDB" id="W9YHX5"/>
<keyword evidence="3 5" id="KW-1133">Transmembrane helix</keyword>
<name>W9YHX5_9EURO</name>
<feature type="transmembrane region" description="Helical" evidence="5">
    <location>
        <begin position="181"/>
        <end position="205"/>
    </location>
</feature>
<feature type="transmembrane region" description="Helical" evidence="5">
    <location>
        <begin position="148"/>
        <end position="169"/>
    </location>
</feature>